<dbReference type="SUPFAM" id="SSF53474">
    <property type="entry name" value="alpha/beta-Hydrolases"/>
    <property type="match status" value="1"/>
</dbReference>
<feature type="region of interest" description="Disordered" evidence="4">
    <location>
        <begin position="92"/>
        <end position="113"/>
    </location>
</feature>
<evidence type="ECO:0000313" key="7">
    <source>
        <dbReference type="Proteomes" id="UP000799440"/>
    </source>
</evidence>
<feature type="active site" evidence="3">
    <location>
        <position position="221"/>
    </location>
</feature>
<dbReference type="InterPro" id="IPR050300">
    <property type="entry name" value="GDXG_lipolytic_enzyme"/>
</dbReference>
<dbReference type="EMBL" id="MU006599">
    <property type="protein sequence ID" value="KAF2743224.1"/>
    <property type="molecule type" value="Genomic_DNA"/>
</dbReference>
<reference evidence="6" key="1">
    <citation type="journal article" date="2020" name="Stud. Mycol.">
        <title>101 Dothideomycetes genomes: a test case for predicting lifestyles and emergence of pathogens.</title>
        <authorList>
            <person name="Haridas S."/>
            <person name="Albert R."/>
            <person name="Binder M."/>
            <person name="Bloem J."/>
            <person name="Labutti K."/>
            <person name="Salamov A."/>
            <person name="Andreopoulos B."/>
            <person name="Baker S."/>
            <person name="Barry K."/>
            <person name="Bills G."/>
            <person name="Bluhm B."/>
            <person name="Cannon C."/>
            <person name="Castanera R."/>
            <person name="Culley D."/>
            <person name="Daum C."/>
            <person name="Ezra D."/>
            <person name="Gonzalez J."/>
            <person name="Henrissat B."/>
            <person name="Kuo A."/>
            <person name="Liang C."/>
            <person name="Lipzen A."/>
            <person name="Lutzoni F."/>
            <person name="Magnuson J."/>
            <person name="Mondo S."/>
            <person name="Nolan M."/>
            <person name="Ohm R."/>
            <person name="Pangilinan J."/>
            <person name="Park H.-J."/>
            <person name="Ramirez L."/>
            <person name="Alfaro M."/>
            <person name="Sun H."/>
            <person name="Tritt A."/>
            <person name="Yoshinaga Y."/>
            <person name="Zwiers L.-H."/>
            <person name="Turgeon B."/>
            <person name="Goodwin S."/>
            <person name="Spatafora J."/>
            <person name="Crous P."/>
            <person name="Grigoriev I."/>
        </authorList>
    </citation>
    <scope>NUCLEOTIDE SEQUENCE</scope>
    <source>
        <strain evidence="6">CBS 119925</strain>
    </source>
</reference>
<sequence length="387" mass="43074">MYSSPQTSLFPVCETTMAADTTGERAAILPTHGVSGCTMDTPTITAHPFFQFIDPAPEAVNHEPRIQVTRRSDRSNRTAVLQFVTRRFRKQFQKSQEPYPGGSPTLTPKKSIRKKCSVSERTVDDINIYDVCRIAETKKPCKKRIYYFCGGGWQNPPASQHWLLCAKLARKLDSTTVSIISAPLAPNTPAPKAFPLLYTLYRTLMQSAQDEGVEVILAGDSSGGNIALSLAVEALLRDEVAASGDDAHTPKQPSALMLISPSVDLTRSNPDIENVQALDPLLTPDFIRATAQTWTGEWNEKDSRVSPLFGNILLFKKYGVKVHGVTGSYDILTPDALRFRKKLEQEGVEGSWLEWDKQIHCFPLTFSYHFPEGKEAVRWMVEVLKGE</sequence>
<comment type="similarity">
    <text evidence="1">Belongs to the 'GDXG' lipolytic enzyme family.</text>
</comment>
<dbReference type="InterPro" id="IPR013094">
    <property type="entry name" value="AB_hydrolase_3"/>
</dbReference>
<feature type="domain" description="Alpha/beta hydrolase fold-3" evidence="5">
    <location>
        <begin position="146"/>
        <end position="363"/>
    </location>
</feature>
<keyword evidence="2" id="KW-0378">Hydrolase</keyword>
<name>A0A6A6V0G5_9PLEO</name>
<proteinExistence type="inferred from homology"/>
<evidence type="ECO:0000256" key="3">
    <source>
        <dbReference type="PROSITE-ProRule" id="PRU10038"/>
    </source>
</evidence>
<organism evidence="6 7">
    <name type="scientific">Sporormia fimetaria CBS 119925</name>
    <dbReference type="NCBI Taxonomy" id="1340428"/>
    <lineage>
        <taxon>Eukaryota</taxon>
        <taxon>Fungi</taxon>
        <taxon>Dikarya</taxon>
        <taxon>Ascomycota</taxon>
        <taxon>Pezizomycotina</taxon>
        <taxon>Dothideomycetes</taxon>
        <taxon>Pleosporomycetidae</taxon>
        <taxon>Pleosporales</taxon>
        <taxon>Sporormiaceae</taxon>
        <taxon>Sporormia</taxon>
    </lineage>
</organism>
<evidence type="ECO:0000256" key="4">
    <source>
        <dbReference type="SAM" id="MobiDB-lite"/>
    </source>
</evidence>
<evidence type="ECO:0000313" key="6">
    <source>
        <dbReference type="EMBL" id="KAF2743224.1"/>
    </source>
</evidence>
<keyword evidence="7" id="KW-1185">Reference proteome</keyword>
<dbReference type="Gene3D" id="3.40.50.1820">
    <property type="entry name" value="alpha/beta hydrolase"/>
    <property type="match status" value="1"/>
</dbReference>
<evidence type="ECO:0000259" key="5">
    <source>
        <dbReference type="Pfam" id="PF07859"/>
    </source>
</evidence>
<accession>A0A6A6V0G5</accession>
<evidence type="ECO:0000256" key="1">
    <source>
        <dbReference type="ARBA" id="ARBA00010515"/>
    </source>
</evidence>
<dbReference type="PANTHER" id="PTHR48081">
    <property type="entry name" value="AB HYDROLASE SUPERFAMILY PROTEIN C4A8.06C"/>
    <property type="match status" value="1"/>
</dbReference>
<dbReference type="PANTHER" id="PTHR48081:SF8">
    <property type="entry name" value="ALPHA_BETA HYDROLASE FOLD-3 DOMAIN-CONTAINING PROTEIN-RELATED"/>
    <property type="match status" value="1"/>
</dbReference>
<dbReference type="Pfam" id="PF07859">
    <property type="entry name" value="Abhydrolase_3"/>
    <property type="match status" value="1"/>
</dbReference>
<dbReference type="InterPro" id="IPR033140">
    <property type="entry name" value="Lipase_GDXG_put_SER_AS"/>
</dbReference>
<evidence type="ECO:0000256" key="2">
    <source>
        <dbReference type="ARBA" id="ARBA00022801"/>
    </source>
</evidence>
<dbReference type="GO" id="GO:0016787">
    <property type="term" value="F:hydrolase activity"/>
    <property type="evidence" value="ECO:0007669"/>
    <property type="project" value="UniProtKB-KW"/>
</dbReference>
<dbReference type="OrthoDB" id="2152029at2759"/>
<dbReference type="PROSITE" id="PS01174">
    <property type="entry name" value="LIPASE_GDXG_SER"/>
    <property type="match status" value="1"/>
</dbReference>
<dbReference type="InterPro" id="IPR029058">
    <property type="entry name" value="AB_hydrolase_fold"/>
</dbReference>
<dbReference type="Proteomes" id="UP000799440">
    <property type="component" value="Unassembled WGS sequence"/>
</dbReference>
<protein>
    <submittedName>
        <fullName evidence="6">Alpha/beta-hydrolase</fullName>
    </submittedName>
</protein>
<gene>
    <name evidence="6" type="ORF">M011DRAFT_497062</name>
</gene>
<dbReference type="AlphaFoldDB" id="A0A6A6V0G5"/>